<dbReference type="InterPro" id="IPR058563">
    <property type="entry name" value="Trs120_TRAPPC9_N"/>
</dbReference>
<name>A0AAV4DN73_9GAST</name>
<evidence type="ECO:0000259" key="5">
    <source>
        <dbReference type="Pfam" id="PF08626"/>
    </source>
</evidence>
<feature type="compositionally biased region" description="Basic and acidic residues" evidence="4">
    <location>
        <begin position="140"/>
        <end position="152"/>
    </location>
</feature>
<feature type="non-terminal residue" evidence="7">
    <location>
        <position position="1029"/>
    </location>
</feature>
<feature type="compositionally biased region" description="Low complexity" evidence="4">
    <location>
        <begin position="180"/>
        <end position="209"/>
    </location>
</feature>
<reference evidence="7 8" key="1">
    <citation type="journal article" date="2021" name="Elife">
        <title>Chloroplast acquisition without the gene transfer in kleptoplastic sea slugs, Plakobranchus ocellatus.</title>
        <authorList>
            <person name="Maeda T."/>
            <person name="Takahashi S."/>
            <person name="Yoshida T."/>
            <person name="Shimamura S."/>
            <person name="Takaki Y."/>
            <person name="Nagai Y."/>
            <person name="Toyoda A."/>
            <person name="Suzuki Y."/>
            <person name="Arimoto A."/>
            <person name="Ishii H."/>
            <person name="Satoh N."/>
            <person name="Nishiyama T."/>
            <person name="Hasebe M."/>
            <person name="Maruyama T."/>
            <person name="Minagawa J."/>
            <person name="Obokata J."/>
            <person name="Shigenobu S."/>
        </authorList>
    </citation>
    <scope>NUCLEOTIDE SEQUENCE [LARGE SCALE GENOMIC DNA]</scope>
</reference>
<feature type="compositionally biased region" description="Polar residues" evidence="4">
    <location>
        <begin position="229"/>
        <end position="249"/>
    </location>
</feature>
<dbReference type="Proteomes" id="UP000735302">
    <property type="component" value="Unassembled WGS sequence"/>
</dbReference>
<evidence type="ECO:0000259" key="6">
    <source>
        <dbReference type="Pfam" id="PF26251"/>
    </source>
</evidence>
<accession>A0AAV4DN73</accession>
<dbReference type="PANTHER" id="PTHR21512:SF5">
    <property type="entry name" value="TRAFFICKING PROTEIN PARTICLE COMPLEX SUBUNIT 9"/>
    <property type="match status" value="1"/>
</dbReference>
<evidence type="ECO:0000256" key="3">
    <source>
        <dbReference type="ARBA" id="ARBA00023034"/>
    </source>
</evidence>
<dbReference type="PANTHER" id="PTHR21512">
    <property type="entry name" value="TRAFFICKING PROTEIN PARTICLE COMPLEX SUBUNIT 9"/>
    <property type="match status" value="1"/>
</dbReference>
<dbReference type="Pfam" id="PF08626">
    <property type="entry name" value="TRAPPC9-Trs120"/>
    <property type="match status" value="1"/>
</dbReference>
<evidence type="ECO:0000256" key="1">
    <source>
        <dbReference type="ARBA" id="ARBA00004555"/>
    </source>
</evidence>
<evidence type="ECO:0000256" key="2">
    <source>
        <dbReference type="ARBA" id="ARBA00008459"/>
    </source>
</evidence>
<feature type="domain" description="Trs120/TRAPPC9 TPR region" evidence="6">
    <location>
        <begin position="537"/>
        <end position="649"/>
    </location>
</feature>
<dbReference type="InterPro" id="IPR058564">
    <property type="entry name" value="TPR_TRAPPC9_Trs120"/>
</dbReference>
<keyword evidence="8" id="KW-1185">Reference proteome</keyword>
<dbReference type="AlphaFoldDB" id="A0AAV4DN73"/>
<dbReference type="GO" id="GO:0005802">
    <property type="term" value="C:trans-Golgi network"/>
    <property type="evidence" value="ECO:0007669"/>
    <property type="project" value="TreeGrafter"/>
</dbReference>
<dbReference type="InterPro" id="IPR013935">
    <property type="entry name" value="Trs120_TRAPPC9"/>
</dbReference>
<feature type="domain" description="Trs120/TRAPPC9 N-terminal" evidence="5">
    <location>
        <begin position="72"/>
        <end position="415"/>
    </location>
</feature>
<comment type="subcellular location">
    <subcellularLocation>
        <location evidence="1">Golgi apparatus</location>
    </subcellularLocation>
</comment>
<keyword evidence="3" id="KW-0333">Golgi apparatus</keyword>
<comment type="caution">
    <text evidence="7">The sequence shown here is derived from an EMBL/GenBank/DDBJ whole genome shotgun (WGS) entry which is preliminary data.</text>
</comment>
<dbReference type="EMBL" id="BLXT01008064">
    <property type="protein sequence ID" value="GFO45747.1"/>
    <property type="molecule type" value="Genomic_DNA"/>
</dbReference>
<protein>
    <submittedName>
        <fullName evidence="7">Trafficking protein particle complex subunit 9</fullName>
    </submittedName>
</protein>
<sequence length="1029" mass="112349">MAQVVDYNQTVEDHRSVLVLVRHAGSQLQAQCFNRIFERISQVSCIHVQGQKRDISVRYRRSYTVEANSWGDFQGHRKVLGVITIGQCSNHDQFANIFTTYKSHKEEYASTVINSRLIVFGLNKDGSPLVSNEQKEEEERDIKSEGEVDGKMEMSISLQNDNCGIDSEPKQSDNNICRLSPPHSKPVSPSSLSPISSSSPSPTSAPQSPIKATTSCVMAEEEPSGDLKFSSQSQGDNNNKSKPASNGVTKTGRPGSLVMTGRAPSPNLPHAQPNKGHRRTQSLPKESGGSEVVFYPSLDSCPDIEEKIKDFVTSLYFVLEGKRLDRSFERSEKSMPLCAPFERKDYVGVDTEARSVKKKCTGRLRKHLGDLCLQAAMPGDAILHYNTALDLLRSVNDFLWMAGCLEGLCCANVILCMPKASHGSTLKRNLSFQTVPGSSPSDSRLRTGSSYANGLDIVAEGFNQPILNIDDVVEKYREAILTYSKFKAAAIIELEACLKACRFLTAHCKRLQASDFLKNALFISFSPQEDDRIQRNLTLSSLYSQLGFKRKAAFFRRITGMHCVAPDSTPSWSQCYELLLRCLEGYGLSVDPKDVKRDGPSGWPALQNRVLHELVYSARRMANPQIAVRHMTLLVDLMLPYIGLNEQREALSGLSNLTTRCMGSPQAIALDSGLILPPVPLLALPTVRSFCLLAPSPHLEPTKLPDRGATGGQASSGVFLYKPASMAGKNTNISKPDFKWTCGDVCEASLQLLNPLADELKISYMGLITSDLEAEVFPANPNIPADSGPTTIKLLVKPKVPGLLKVSGYMAVVFGVKSCCRLKELRHLRPSPLSEIEVEVIAALPTLTLSCSLPKSTTFLTVGTGGVNNDVVASGSSVLFAGQSTECVVTVKNTSEQVVEMLSVKLNAKSDQDPVHQVISWSEENVQAQLPLEPGCQLCFSLVINGISDFLVPAAESPARTPMSQLSRSRSRTDGDDFGKEKTLESVLTLQYSGGEGLAAGYCRQCSFALNVDTLSSVMVSNWAVQHTD</sequence>
<organism evidence="7 8">
    <name type="scientific">Plakobranchus ocellatus</name>
    <dbReference type="NCBI Taxonomy" id="259542"/>
    <lineage>
        <taxon>Eukaryota</taxon>
        <taxon>Metazoa</taxon>
        <taxon>Spiralia</taxon>
        <taxon>Lophotrochozoa</taxon>
        <taxon>Mollusca</taxon>
        <taxon>Gastropoda</taxon>
        <taxon>Heterobranchia</taxon>
        <taxon>Euthyneura</taxon>
        <taxon>Panpulmonata</taxon>
        <taxon>Sacoglossa</taxon>
        <taxon>Placobranchoidea</taxon>
        <taxon>Plakobranchidae</taxon>
        <taxon>Plakobranchus</taxon>
    </lineage>
</organism>
<gene>
    <name evidence="7" type="ORF">PoB_007225200</name>
</gene>
<dbReference type="Pfam" id="PF26251">
    <property type="entry name" value="TPR_TRAPPC9-Trs120"/>
    <property type="match status" value="1"/>
</dbReference>
<proteinExistence type="inferred from homology"/>
<evidence type="ECO:0000313" key="8">
    <source>
        <dbReference type="Proteomes" id="UP000735302"/>
    </source>
</evidence>
<evidence type="ECO:0000256" key="4">
    <source>
        <dbReference type="SAM" id="MobiDB-lite"/>
    </source>
</evidence>
<comment type="similarity">
    <text evidence="2">Belongs to the NIBP family.</text>
</comment>
<evidence type="ECO:0000313" key="7">
    <source>
        <dbReference type="EMBL" id="GFO45747.1"/>
    </source>
</evidence>
<feature type="region of interest" description="Disordered" evidence="4">
    <location>
        <begin position="128"/>
        <end position="289"/>
    </location>
</feature>